<keyword evidence="11" id="KW-1185">Reference proteome</keyword>
<dbReference type="GO" id="GO:0016020">
    <property type="term" value="C:membrane"/>
    <property type="evidence" value="ECO:0007669"/>
    <property type="project" value="UniProtKB-SubCell"/>
</dbReference>
<keyword evidence="10" id="KW-0808">Transferase</keyword>
<dbReference type="InterPro" id="IPR032675">
    <property type="entry name" value="LRR_dom_sf"/>
</dbReference>
<keyword evidence="6" id="KW-1133">Transmembrane helix</keyword>
<dbReference type="EMBL" id="JBFOLJ010000009">
    <property type="protein sequence ID" value="KAL2507719.1"/>
    <property type="molecule type" value="Genomic_DNA"/>
</dbReference>
<comment type="caution">
    <text evidence="10">The sequence shown here is derived from an EMBL/GenBank/DDBJ whole genome shotgun (WGS) entry which is preliminary data.</text>
</comment>
<gene>
    <name evidence="10" type="ORF">Fot_31366</name>
</gene>
<keyword evidence="4" id="KW-0732">Signal</keyword>
<evidence type="ECO:0000313" key="11">
    <source>
        <dbReference type="Proteomes" id="UP001604277"/>
    </source>
</evidence>
<evidence type="ECO:0000256" key="7">
    <source>
        <dbReference type="ARBA" id="ARBA00023136"/>
    </source>
</evidence>
<dbReference type="Gene3D" id="3.80.10.10">
    <property type="entry name" value="Ribonuclease Inhibitor"/>
    <property type="match status" value="1"/>
</dbReference>
<dbReference type="PANTHER" id="PTHR47986">
    <property type="entry name" value="OSJNBA0070M12.3 PROTEIN"/>
    <property type="match status" value="1"/>
</dbReference>
<evidence type="ECO:0000256" key="3">
    <source>
        <dbReference type="ARBA" id="ARBA00022692"/>
    </source>
</evidence>
<evidence type="ECO:0000256" key="2">
    <source>
        <dbReference type="ARBA" id="ARBA00022614"/>
    </source>
</evidence>
<keyword evidence="8" id="KW-0675">Receptor</keyword>
<dbReference type="PANTHER" id="PTHR47986:SF10">
    <property type="entry name" value="RECEPTOR-LIKE KINASE TMK4"/>
    <property type="match status" value="1"/>
</dbReference>
<comment type="subcellular location">
    <subcellularLocation>
        <location evidence="1">Membrane</location>
        <topology evidence="1">Single-pass membrane protein</topology>
    </subcellularLocation>
</comment>
<name>A0ABD1T4R3_9LAMI</name>
<keyword evidence="10" id="KW-0418">Kinase</keyword>
<reference evidence="11" key="1">
    <citation type="submission" date="2024-07" db="EMBL/GenBank/DDBJ databases">
        <title>Two chromosome-level genome assemblies of Korean endemic species Abeliophyllum distichum and Forsythia ovata (Oleaceae).</title>
        <authorList>
            <person name="Jang H."/>
        </authorList>
    </citation>
    <scope>NUCLEOTIDE SEQUENCE [LARGE SCALE GENOMIC DNA]</scope>
</reference>
<organism evidence="10 11">
    <name type="scientific">Forsythia ovata</name>
    <dbReference type="NCBI Taxonomy" id="205694"/>
    <lineage>
        <taxon>Eukaryota</taxon>
        <taxon>Viridiplantae</taxon>
        <taxon>Streptophyta</taxon>
        <taxon>Embryophyta</taxon>
        <taxon>Tracheophyta</taxon>
        <taxon>Spermatophyta</taxon>
        <taxon>Magnoliopsida</taxon>
        <taxon>eudicotyledons</taxon>
        <taxon>Gunneridae</taxon>
        <taxon>Pentapetalae</taxon>
        <taxon>asterids</taxon>
        <taxon>lamiids</taxon>
        <taxon>Lamiales</taxon>
        <taxon>Oleaceae</taxon>
        <taxon>Forsythieae</taxon>
        <taxon>Forsythia</taxon>
    </lineage>
</organism>
<evidence type="ECO:0000256" key="8">
    <source>
        <dbReference type="ARBA" id="ARBA00023170"/>
    </source>
</evidence>
<accession>A0ABD1T4R3</accession>
<dbReference type="SUPFAM" id="SSF52058">
    <property type="entry name" value="L domain-like"/>
    <property type="match status" value="1"/>
</dbReference>
<keyword evidence="7" id="KW-0472">Membrane</keyword>
<keyword evidence="5" id="KW-0677">Repeat</keyword>
<evidence type="ECO:0000256" key="4">
    <source>
        <dbReference type="ARBA" id="ARBA00022729"/>
    </source>
</evidence>
<sequence>MSSLEKILLDINDFTTIPQSFLLGLTNLQTFSISENINLSPWKIPLYLTESTNLVNFYASNASITGEIPDIFDSFLNLQNLRLSYNNLTGSLSGYLGNSDIQNLWLNNQNQVLLGKIDVLSSTTKLSQVTIGNTNIFCKDTPGPCDPKVTALLDVAGANGYSMSLADAWKRNDACNGWRFITCDS</sequence>
<keyword evidence="3" id="KW-0812">Transmembrane</keyword>
<evidence type="ECO:0000256" key="5">
    <source>
        <dbReference type="ARBA" id="ARBA00022737"/>
    </source>
</evidence>
<proteinExistence type="predicted"/>
<dbReference type="Proteomes" id="UP001604277">
    <property type="component" value="Unassembled WGS sequence"/>
</dbReference>
<protein>
    <submittedName>
        <fullName evidence="10">Leucine-rich repeat protein kinase family protein</fullName>
    </submittedName>
</protein>
<evidence type="ECO:0000256" key="6">
    <source>
        <dbReference type="ARBA" id="ARBA00022989"/>
    </source>
</evidence>
<dbReference type="InterPro" id="IPR052422">
    <property type="entry name" value="Auxin_Ser/Thr_Kinase"/>
</dbReference>
<evidence type="ECO:0000256" key="9">
    <source>
        <dbReference type="ARBA" id="ARBA00023180"/>
    </source>
</evidence>
<dbReference type="AlphaFoldDB" id="A0ABD1T4R3"/>
<evidence type="ECO:0000313" key="10">
    <source>
        <dbReference type="EMBL" id="KAL2507719.1"/>
    </source>
</evidence>
<evidence type="ECO:0000256" key="1">
    <source>
        <dbReference type="ARBA" id="ARBA00004167"/>
    </source>
</evidence>
<keyword evidence="9" id="KW-0325">Glycoprotein</keyword>
<dbReference type="GO" id="GO:0016301">
    <property type="term" value="F:kinase activity"/>
    <property type="evidence" value="ECO:0007669"/>
    <property type="project" value="UniProtKB-KW"/>
</dbReference>
<keyword evidence="2" id="KW-0433">Leucine-rich repeat</keyword>